<dbReference type="Proteomes" id="UP000033070">
    <property type="component" value="Chromosome"/>
</dbReference>
<organism evidence="2 3">
    <name type="scientific">Ferriphaselus amnicola</name>
    <dbReference type="NCBI Taxonomy" id="1188319"/>
    <lineage>
        <taxon>Bacteria</taxon>
        <taxon>Pseudomonadati</taxon>
        <taxon>Pseudomonadota</taxon>
        <taxon>Betaproteobacteria</taxon>
        <taxon>Nitrosomonadales</taxon>
        <taxon>Gallionellaceae</taxon>
        <taxon>Ferriphaselus</taxon>
    </lineage>
</organism>
<keyword evidence="3" id="KW-1185">Reference proteome</keyword>
<dbReference type="InterPro" id="IPR011017">
    <property type="entry name" value="TRASH_dom"/>
</dbReference>
<dbReference type="InterPro" id="IPR007029">
    <property type="entry name" value="YHS_dom"/>
</dbReference>
<dbReference type="STRING" id="1188319.OYT1_02019"/>
<gene>
    <name evidence="2" type="ORF">OYT1_ch1359</name>
</gene>
<name>A0A2Z6GBS7_9PROT</name>
<sequence length="162" mass="18489">MLTKDTVCGMQVESGKHQIEYLGQSYFFCSSQCRERFLANPHLYIGIPGQKAPKQEGMSVIKQRKLRLAQPLSPDHAKLLNESLQSMMGIQAVGIEGNSILVTYDLFQATAEQIEERLAEIGVQLGEDWPECLRRAFVHYEEECEVGNLEVRDDGYAHWRDR</sequence>
<evidence type="ECO:0000313" key="3">
    <source>
        <dbReference type="Proteomes" id="UP000033070"/>
    </source>
</evidence>
<evidence type="ECO:0000313" key="2">
    <source>
        <dbReference type="EMBL" id="BBE50916.1"/>
    </source>
</evidence>
<accession>A0A2Z6GBS7</accession>
<dbReference type="AlphaFoldDB" id="A0A2Z6GBS7"/>
<dbReference type="Pfam" id="PF04945">
    <property type="entry name" value="YHS"/>
    <property type="match status" value="1"/>
</dbReference>
<feature type="domain" description="TRASH" evidence="1">
    <location>
        <begin position="5"/>
        <end position="41"/>
    </location>
</feature>
<dbReference type="KEGG" id="fam:OYT1_ch1359"/>
<reference evidence="2 3" key="1">
    <citation type="submission" date="2018-06" db="EMBL/GenBank/DDBJ databases">
        <title>OYT1 Genome Sequencing.</title>
        <authorList>
            <person name="Kato S."/>
            <person name="Itoh T."/>
            <person name="Ohkuma M."/>
        </authorList>
    </citation>
    <scope>NUCLEOTIDE SEQUENCE [LARGE SCALE GENOMIC DNA]</scope>
    <source>
        <strain evidence="2 3">OYT1</strain>
    </source>
</reference>
<dbReference type="InterPro" id="IPR012348">
    <property type="entry name" value="RNR-like"/>
</dbReference>
<proteinExistence type="predicted"/>
<protein>
    <recommendedName>
        <fullName evidence="1">TRASH domain-containing protein</fullName>
    </recommendedName>
</protein>
<dbReference type="Gene3D" id="1.10.620.20">
    <property type="entry name" value="Ribonucleotide Reductase, subunit A"/>
    <property type="match status" value="1"/>
</dbReference>
<dbReference type="OrthoDB" id="9793685at2"/>
<dbReference type="EMBL" id="AP018738">
    <property type="protein sequence ID" value="BBE50916.1"/>
    <property type="molecule type" value="Genomic_DNA"/>
</dbReference>
<dbReference type="GO" id="GO:0016491">
    <property type="term" value="F:oxidoreductase activity"/>
    <property type="evidence" value="ECO:0007669"/>
    <property type="project" value="InterPro"/>
</dbReference>
<evidence type="ECO:0000259" key="1">
    <source>
        <dbReference type="SMART" id="SM00746"/>
    </source>
</evidence>
<dbReference type="SMART" id="SM00746">
    <property type="entry name" value="TRASH"/>
    <property type="match status" value="1"/>
</dbReference>